<gene>
    <name evidence="1" type="ORF">QFC20_000176</name>
</gene>
<protein>
    <submittedName>
        <fullName evidence="1">Uncharacterized protein</fullName>
    </submittedName>
</protein>
<comment type="caution">
    <text evidence="1">The sequence shown here is derived from an EMBL/GenBank/DDBJ whole genome shotgun (WGS) entry which is preliminary data.</text>
</comment>
<dbReference type="Proteomes" id="UP001230649">
    <property type="component" value="Unassembled WGS sequence"/>
</dbReference>
<name>A0ACC2X1I1_9TREE</name>
<dbReference type="EMBL" id="JASBWS010000001">
    <property type="protein sequence ID" value="KAJ9117895.1"/>
    <property type="molecule type" value="Genomic_DNA"/>
</dbReference>
<reference evidence="1" key="1">
    <citation type="submission" date="2023-04" db="EMBL/GenBank/DDBJ databases">
        <title>Draft Genome sequencing of Naganishia species isolated from polar environments using Oxford Nanopore Technology.</title>
        <authorList>
            <person name="Leo P."/>
            <person name="Venkateswaran K."/>
        </authorList>
    </citation>
    <scope>NUCLEOTIDE SEQUENCE</scope>
    <source>
        <strain evidence="1">MNA-CCFEE 5262</strain>
    </source>
</reference>
<sequence>MNGGPLLPSIPASPSWEEEDGRLPSGIHQRVPVTAGPRLESSGVSYTGPFPAPQRKHKKSSSMPGNATKGWRTAAHPHEPEFGLLDASEILRDSPDRSHEQPDGYPSQQHLLSGSSTKPSVTFVSNENIKVKEVTASHAAPAIGYAPTNTAVRDSQVPERGTMPFDRSADSGSSSESGNRTATSSLKKQIRPEDHSVVDPKTPPRRRGVRSFLKILF</sequence>
<proteinExistence type="predicted"/>
<evidence type="ECO:0000313" key="2">
    <source>
        <dbReference type="Proteomes" id="UP001230649"/>
    </source>
</evidence>
<evidence type="ECO:0000313" key="1">
    <source>
        <dbReference type="EMBL" id="KAJ9117895.1"/>
    </source>
</evidence>
<accession>A0ACC2X1I1</accession>
<keyword evidence="2" id="KW-1185">Reference proteome</keyword>
<organism evidence="1 2">
    <name type="scientific">Naganishia adeliensis</name>
    <dbReference type="NCBI Taxonomy" id="92952"/>
    <lineage>
        <taxon>Eukaryota</taxon>
        <taxon>Fungi</taxon>
        <taxon>Dikarya</taxon>
        <taxon>Basidiomycota</taxon>
        <taxon>Agaricomycotina</taxon>
        <taxon>Tremellomycetes</taxon>
        <taxon>Filobasidiales</taxon>
        <taxon>Filobasidiaceae</taxon>
        <taxon>Naganishia</taxon>
    </lineage>
</organism>